<feature type="transmembrane region" description="Helical" evidence="1">
    <location>
        <begin position="20"/>
        <end position="40"/>
    </location>
</feature>
<dbReference type="EMBL" id="CP049109">
    <property type="protein sequence ID" value="QIG79351.1"/>
    <property type="molecule type" value="Genomic_DNA"/>
</dbReference>
<dbReference type="Proteomes" id="UP000501568">
    <property type="component" value="Chromosome"/>
</dbReference>
<proteinExistence type="predicted"/>
<evidence type="ECO:0000313" key="2">
    <source>
        <dbReference type="EMBL" id="QIG79351.1"/>
    </source>
</evidence>
<keyword evidence="1" id="KW-1133">Transmembrane helix</keyword>
<keyword evidence="1" id="KW-0472">Membrane</keyword>
<sequence length="96" mass="10528">MAEAEREDISRRANWRALAFAFLVWAAHFIVVYAVALVAPDHPVDGWIASFACLAALGTLFLFHRRIGPQESTLARSARAIAGFAIVLQTLPPLLL</sequence>
<keyword evidence="3" id="KW-1185">Reference proteome</keyword>
<evidence type="ECO:0000313" key="3">
    <source>
        <dbReference type="Proteomes" id="UP000501568"/>
    </source>
</evidence>
<protein>
    <submittedName>
        <fullName evidence="2">Uncharacterized protein</fullName>
    </submittedName>
</protein>
<accession>A0A6G6Y3C9</accession>
<evidence type="ECO:0000256" key="1">
    <source>
        <dbReference type="SAM" id="Phobius"/>
    </source>
</evidence>
<gene>
    <name evidence="2" type="ORF">G5C33_05815</name>
</gene>
<dbReference type="AlphaFoldDB" id="A0A6G6Y3C9"/>
<organism evidence="2 3">
    <name type="scientific">Stakelama tenebrarum</name>
    <dbReference type="NCBI Taxonomy" id="2711215"/>
    <lineage>
        <taxon>Bacteria</taxon>
        <taxon>Pseudomonadati</taxon>
        <taxon>Pseudomonadota</taxon>
        <taxon>Alphaproteobacteria</taxon>
        <taxon>Sphingomonadales</taxon>
        <taxon>Sphingomonadaceae</taxon>
        <taxon>Stakelama</taxon>
    </lineage>
</organism>
<name>A0A6G6Y3C9_9SPHN</name>
<reference evidence="2 3" key="1">
    <citation type="submission" date="2020-02" db="EMBL/GenBank/DDBJ databases">
        <authorList>
            <person name="Zheng R.K."/>
            <person name="Sun C.M."/>
        </authorList>
    </citation>
    <scope>NUCLEOTIDE SEQUENCE [LARGE SCALE GENOMIC DNA]</scope>
    <source>
        <strain evidence="3">zrk23</strain>
    </source>
</reference>
<keyword evidence="1" id="KW-0812">Transmembrane</keyword>
<feature type="transmembrane region" description="Helical" evidence="1">
    <location>
        <begin position="46"/>
        <end position="64"/>
    </location>
</feature>
<dbReference type="RefSeq" id="WP_165326352.1">
    <property type="nucleotide sequence ID" value="NZ_CP049109.1"/>
</dbReference>
<dbReference type="KEGG" id="spzr:G5C33_05815"/>